<comment type="caution">
    <text evidence="3">The sequence shown here is derived from an EMBL/GenBank/DDBJ whole genome shotgun (WGS) entry which is preliminary data.</text>
</comment>
<gene>
    <name evidence="3" type="ORF">RQP53_09640</name>
</gene>
<keyword evidence="4" id="KW-1185">Reference proteome</keyword>
<accession>A0ABU3PAD3</accession>
<keyword evidence="2" id="KW-0732">Signal</keyword>
<feature type="region of interest" description="Disordered" evidence="1">
    <location>
        <begin position="33"/>
        <end position="53"/>
    </location>
</feature>
<dbReference type="Proteomes" id="UP001246372">
    <property type="component" value="Unassembled WGS sequence"/>
</dbReference>
<feature type="compositionally biased region" description="Low complexity" evidence="1">
    <location>
        <begin position="36"/>
        <end position="53"/>
    </location>
</feature>
<organism evidence="3 4">
    <name type="scientific">Roseateles aquae</name>
    <dbReference type="NCBI Taxonomy" id="3077235"/>
    <lineage>
        <taxon>Bacteria</taxon>
        <taxon>Pseudomonadati</taxon>
        <taxon>Pseudomonadota</taxon>
        <taxon>Betaproteobacteria</taxon>
        <taxon>Burkholderiales</taxon>
        <taxon>Sphaerotilaceae</taxon>
        <taxon>Roseateles</taxon>
    </lineage>
</organism>
<evidence type="ECO:0000313" key="4">
    <source>
        <dbReference type="Proteomes" id="UP001246372"/>
    </source>
</evidence>
<sequence length="498" mass="54455">MYKKITASGQGRQALLPCLGAVLLSLSACGGGGGSSPPATTPSTGPGTSATPSVSGRVIDGYVKGASVWLDLNGNQKLDADEPSAVSSTDGQYTLPLTEAQRDCLPYSVMYVDVPVGAIDQESGEVKQAYQMAIPPQLQPLAKDQALHASPLTTVLWEEIRNGLSKDPAQNSCQTLKQDSALRERLKNELDEAIKRLVARHNLSADRLYADFVQSKDAGAHQLAVDIVRGLKAGFALRRQLQQQYPDASYVRAEVYRGRGSTAYDRLGVWYRSHSVKVGGLLRTEKYELADDLSTLIRAEYLRIVDSKPVNGGNYTLYRTGYRASSTLPQFRCSLYESVDTNDKNGVGFELTARYVRSATLDAAAPCLSASQGEMDQLQGWDYYVRFSQDKVDYITMLSIDPGSAGSAELQPYQKLGDKLATLDLSWLAPKLASAGYRFDEPVTLPVSDWAKRAEDFRALPVITQKFARDPWKRSSYKADGTRVDECSVDQGASWKPC</sequence>
<evidence type="ECO:0008006" key="5">
    <source>
        <dbReference type="Google" id="ProtNLM"/>
    </source>
</evidence>
<feature type="chain" id="PRO_5047258714" description="Lipoprotein" evidence="2">
    <location>
        <begin position="31"/>
        <end position="498"/>
    </location>
</feature>
<name>A0ABU3PAD3_9BURK</name>
<protein>
    <recommendedName>
        <fullName evidence="5">Lipoprotein</fullName>
    </recommendedName>
</protein>
<proteinExistence type="predicted"/>
<feature type="signal peptide" evidence="2">
    <location>
        <begin position="1"/>
        <end position="30"/>
    </location>
</feature>
<dbReference type="RefSeq" id="WP_315650089.1">
    <property type="nucleotide sequence ID" value="NZ_JAVXZY010000003.1"/>
</dbReference>
<dbReference type="EMBL" id="JAVXZY010000003">
    <property type="protein sequence ID" value="MDT8999528.1"/>
    <property type="molecule type" value="Genomic_DNA"/>
</dbReference>
<evidence type="ECO:0000313" key="3">
    <source>
        <dbReference type="EMBL" id="MDT8999528.1"/>
    </source>
</evidence>
<evidence type="ECO:0000256" key="2">
    <source>
        <dbReference type="SAM" id="SignalP"/>
    </source>
</evidence>
<reference evidence="3" key="1">
    <citation type="submission" date="2023-09" db="EMBL/GenBank/DDBJ databases">
        <title>Paucibacter sp. APW11 Genome sequencing and assembly.</title>
        <authorList>
            <person name="Kim I."/>
        </authorList>
    </citation>
    <scope>NUCLEOTIDE SEQUENCE</scope>
    <source>
        <strain evidence="3">APW11</strain>
    </source>
</reference>
<evidence type="ECO:0000256" key="1">
    <source>
        <dbReference type="SAM" id="MobiDB-lite"/>
    </source>
</evidence>
<dbReference type="PROSITE" id="PS51257">
    <property type="entry name" value="PROKAR_LIPOPROTEIN"/>
    <property type="match status" value="1"/>
</dbReference>